<protein>
    <submittedName>
        <fullName evidence="3">Methylated-DNA-[protein]-cysteine S-methyltransferase</fullName>
    </submittedName>
</protein>
<evidence type="ECO:0000313" key="3">
    <source>
        <dbReference type="EMBL" id="TDN53877.1"/>
    </source>
</evidence>
<dbReference type="RefSeq" id="WP_246034666.1">
    <property type="nucleotide sequence ID" value="NZ_SNVV01000004.1"/>
</dbReference>
<keyword evidence="4" id="KW-1185">Reference proteome</keyword>
<dbReference type="EMBL" id="SNVV01000004">
    <property type="protein sequence ID" value="TDN53877.1"/>
    <property type="molecule type" value="Genomic_DNA"/>
</dbReference>
<evidence type="ECO:0000313" key="4">
    <source>
        <dbReference type="Proteomes" id="UP000295129"/>
    </source>
</evidence>
<keyword evidence="1" id="KW-0227">DNA damage</keyword>
<dbReference type="PANTHER" id="PTHR10815:SF13">
    <property type="entry name" value="METHYLATED-DNA--PROTEIN-CYSTEINE METHYLTRANSFERASE"/>
    <property type="match status" value="1"/>
</dbReference>
<dbReference type="InterPro" id="IPR014048">
    <property type="entry name" value="MethylDNA_cys_MeTrfase_DNA-bd"/>
</dbReference>
<dbReference type="GO" id="GO:0006281">
    <property type="term" value="P:DNA repair"/>
    <property type="evidence" value="ECO:0007669"/>
    <property type="project" value="InterPro"/>
</dbReference>
<sequence>MPPSPPDLSSFSAILQLPFGGFGLRFADEQLTELRFLPPEAPAVPPGTPHARRVTEQICAWLAAPDTAVNVLPTEHGTPFQRAVWKAIRAIPCGQTRTYGELARLVGGSPRAVGQACGANPFPLLTPCHRVVSRQGLGGFANATDGYLLAAKRWLLQNEGAI</sequence>
<dbReference type="AlphaFoldDB" id="A0A4R6E7D6"/>
<dbReference type="Gene3D" id="1.10.10.10">
    <property type="entry name" value="Winged helix-like DNA-binding domain superfamily/Winged helix DNA-binding domain"/>
    <property type="match status" value="1"/>
</dbReference>
<dbReference type="CDD" id="cd06445">
    <property type="entry name" value="ATase"/>
    <property type="match status" value="1"/>
</dbReference>
<dbReference type="NCBIfam" id="TIGR00589">
    <property type="entry name" value="ogt"/>
    <property type="match status" value="1"/>
</dbReference>
<dbReference type="SUPFAM" id="SSF46767">
    <property type="entry name" value="Methylated DNA-protein cysteine methyltransferase, C-terminal domain"/>
    <property type="match status" value="1"/>
</dbReference>
<comment type="caution">
    <text evidence="3">The sequence shown here is derived from an EMBL/GenBank/DDBJ whole genome shotgun (WGS) entry which is preliminary data.</text>
</comment>
<name>A0A4R6E7D6_9RHOO</name>
<accession>A0A4R6E7D6</accession>
<feature type="domain" description="Methylated-DNA-[protein]-cysteine S-methyltransferase DNA binding" evidence="2">
    <location>
        <begin position="79"/>
        <end position="161"/>
    </location>
</feature>
<proteinExistence type="predicted"/>
<dbReference type="GO" id="GO:0008168">
    <property type="term" value="F:methyltransferase activity"/>
    <property type="evidence" value="ECO:0007669"/>
    <property type="project" value="UniProtKB-KW"/>
</dbReference>
<gene>
    <name evidence="3" type="ORF">C7389_104232</name>
</gene>
<dbReference type="Pfam" id="PF01035">
    <property type="entry name" value="DNA_binding_1"/>
    <property type="match status" value="1"/>
</dbReference>
<evidence type="ECO:0000256" key="1">
    <source>
        <dbReference type="ARBA" id="ARBA00022763"/>
    </source>
</evidence>
<organism evidence="3 4">
    <name type="scientific">Azoarcus indigens</name>
    <dbReference type="NCBI Taxonomy" id="29545"/>
    <lineage>
        <taxon>Bacteria</taxon>
        <taxon>Pseudomonadati</taxon>
        <taxon>Pseudomonadota</taxon>
        <taxon>Betaproteobacteria</taxon>
        <taxon>Rhodocyclales</taxon>
        <taxon>Zoogloeaceae</taxon>
        <taxon>Azoarcus</taxon>
    </lineage>
</organism>
<reference evidence="3 4" key="1">
    <citation type="submission" date="2019-03" db="EMBL/GenBank/DDBJ databases">
        <title>Genomic Encyclopedia of Type Strains, Phase IV (KMG-IV): sequencing the most valuable type-strain genomes for metagenomic binning, comparative biology and taxonomic classification.</title>
        <authorList>
            <person name="Goeker M."/>
        </authorList>
    </citation>
    <scope>NUCLEOTIDE SEQUENCE [LARGE SCALE GENOMIC DNA]</scope>
    <source>
        <strain evidence="3 4">DSM 12121</strain>
    </source>
</reference>
<keyword evidence="3" id="KW-0808">Transferase</keyword>
<dbReference type="InterPro" id="IPR036388">
    <property type="entry name" value="WH-like_DNA-bd_sf"/>
</dbReference>
<dbReference type="InterPro" id="IPR036217">
    <property type="entry name" value="MethylDNA_cys_MeTrfase_DNAb"/>
</dbReference>
<dbReference type="Proteomes" id="UP000295129">
    <property type="component" value="Unassembled WGS sequence"/>
</dbReference>
<keyword evidence="3" id="KW-0489">Methyltransferase</keyword>
<evidence type="ECO:0000259" key="2">
    <source>
        <dbReference type="Pfam" id="PF01035"/>
    </source>
</evidence>
<dbReference type="PANTHER" id="PTHR10815">
    <property type="entry name" value="METHYLATED-DNA--PROTEIN-CYSTEINE METHYLTRANSFERASE"/>
    <property type="match status" value="1"/>
</dbReference>
<dbReference type="GO" id="GO:0032259">
    <property type="term" value="P:methylation"/>
    <property type="evidence" value="ECO:0007669"/>
    <property type="project" value="UniProtKB-KW"/>
</dbReference>